<keyword evidence="1" id="KW-0862">Zinc</keyword>
<dbReference type="SMART" id="SM00355">
    <property type="entry name" value="ZnF_C2H2"/>
    <property type="match status" value="4"/>
</dbReference>
<dbReference type="InterPro" id="IPR001841">
    <property type="entry name" value="Znf_RING"/>
</dbReference>
<name>A0A0H5RNX3_9EUKA</name>
<protein>
    <recommendedName>
        <fullName evidence="3">RING-type domain-containing protein</fullName>
    </recommendedName>
</protein>
<dbReference type="InterPro" id="IPR057634">
    <property type="entry name" value="PAH_ZNF598/HEL2"/>
</dbReference>
<feature type="domain" description="RING-type" evidence="3">
    <location>
        <begin position="14"/>
        <end position="57"/>
    </location>
</feature>
<feature type="region of interest" description="Disordered" evidence="2">
    <location>
        <begin position="374"/>
        <end position="417"/>
    </location>
</feature>
<evidence type="ECO:0000259" key="3">
    <source>
        <dbReference type="PROSITE" id="PS50089"/>
    </source>
</evidence>
<feature type="compositionally biased region" description="Polar residues" evidence="2">
    <location>
        <begin position="506"/>
        <end position="519"/>
    </location>
</feature>
<feature type="region of interest" description="Disordered" evidence="2">
    <location>
        <begin position="505"/>
        <end position="561"/>
    </location>
</feature>
<dbReference type="Pfam" id="PF23202">
    <property type="entry name" value="PAH_ZNF598"/>
    <property type="match status" value="1"/>
</dbReference>
<sequence length="776" mass="86554">MEPTKRSADDGRMCLVCAFAMNDAAAVPCAHDGQICATCVVKITRHLAAPRCCPFCKSAWPDVVFRNASDAVSYNDYSQQNLVSLESIGARAVSADLAAKYSKLLTFHCVKCDQVGVNFDFLSLDALQAHLKRKHHLQFCMVCALHRKAFVGELRLFNDEAFKQHNKHGRPRSNSQPAQEPHPTCDFCRTGFFGSDELFNHMEREHYHCHFCFKRGSDPKKIYEKTYQDLEAHFRSRHFLCDDQQCRLARFVAFPTELELKAHRLSVHSGSLTQKEKRAMGNVQVDLVYRTPGVTNFEDPQSRNTPTPAMLPIHDQEEFPSASTSTPTTSLGGWGVYRRFDQPLSGADAFPSLQQAHNGLIRTDRIVPQLSRPDAPLARSRQSNHVSQNRNPPAVPKRDLVRPVNPIPGPCPADEAKRRNKALITKMKKFLNDGPAYRKVKEVSQDFLCRNDVKAADFLAFFIEAFGGLSLETQDILEELIALLPEEGKRQALFLVYRAQVEMPRTTPNSSSRVASTHHPTAPERVPTVSERVQQANNASSTPSQAPLWVTSHPSQPSTRNQFNGAPPTMDSFPCLSSVGSAIDAVMNPSDEYHWTTLLESVHCLNVKTIQLPAVVARRLEFAVALVRDSISVFQDRFASGDAIPVTASALRRSRNQARTITVSDLDLGLPLNNLGVAVHHITQLQVALRLAQNAEYSSVRQSFVKILTVMSAVDLYILVDFVVTLFSNIKSGRERSVQSIDASSVSADILMDTSEPQESSRKHRKSKKRTLVQFG</sequence>
<dbReference type="PROSITE" id="PS50089">
    <property type="entry name" value="ZF_RING_2"/>
    <property type="match status" value="1"/>
</dbReference>
<evidence type="ECO:0000256" key="2">
    <source>
        <dbReference type="SAM" id="MobiDB-lite"/>
    </source>
</evidence>
<dbReference type="GO" id="GO:0061630">
    <property type="term" value="F:ubiquitin protein ligase activity"/>
    <property type="evidence" value="ECO:0007669"/>
    <property type="project" value="InterPro"/>
</dbReference>
<feature type="compositionally biased region" description="Polar residues" evidence="2">
    <location>
        <begin position="552"/>
        <end position="561"/>
    </location>
</feature>
<dbReference type="GO" id="GO:0008270">
    <property type="term" value="F:zinc ion binding"/>
    <property type="evidence" value="ECO:0007669"/>
    <property type="project" value="UniProtKB-KW"/>
</dbReference>
<feature type="region of interest" description="Disordered" evidence="2">
    <location>
        <begin position="752"/>
        <end position="776"/>
    </location>
</feature>
<dbReference type="PANTHER" id="PTHR22938">
    <property type="entry name" value="ZINC FINGER PROTEIN 598"/>
    <property type="match status" value="1"/>
</dbReference>
<dbReference type="GO" id="GO:0016567">
    <property type="term" value="P:protein ubiquitination"/>
    <property type="evidence" value="ECO:0007669"/>
    <property type="project" value="TreeGrafter"/>
</dbReference>
<dbReference type="GO" id="GO:0072344">
    <property type="term" value="P:rescue of stalled ribosome"/>
    <property type="evidence" value="ECO:0007669"/>
    <property type="project" value="InterPro"/>
</dbReference>
<dbReference type="PANTHER" id="PTHR22938:SF0">
    <property type="entry name" value="E3 UBIQUITIN-PROTEIN LIGASE ZNF598"/>
    <property type="match status" value="1"/>
</dbReference>
<proteinExistence type="predicted"/>
<reference evidence="4" key="1">
    <citation type="submission" date="2015-04" db="EMBL/GenBank/DDBJ databases">
        <title>The genome sequence of the plant pathogenic Rhizarian Plasmodiophora brassicae reveals insights in its biotrophic life cycle and the origin of chitin synthesis.</title>
        <authorList>
            <person name="Schwelm A."/>
            <person name="Fogelqvist J."/>
            <person name="Knaust A."/>
            <person name="Julke S."/>
            <person name="Lilja T."/>
            <person name="Dhandapani V."/>
            <person name="Bonilla-Rosso G."/>
            <person name="Karlsson M."/>
            <person name="Shevchenko A."/>
            <person name="Choi S.R."/>
            <person name="Kim H.G."/>
            <person name="Park J.Y."/>
            <person name="Lim Y.P."/>
            <person name="Ludwig-Muller J."/>
            <person name="Dixelius C."/>
        </authorList>
    </citation>
    <scope>NUCLEOTIDE SEQUENCE</scope>
    <source>
        <tissue evidence="4">Potato root galls</tissue>
    </source>
</reference>
<dbReference type="InterPro" id="IPR013087">
    <property type="entry name" value="Znf_C2H2_type"/>
</dbReference>
<keyword evidence="1" id="KW-0479">Metal-binding</keyword>
<feature type="compositionally biased region" description="Basic residues" evidence="2">
    <location>
        <begin position="762"/>
        <end position="776"/>
    </location>
</feature>
<dbReference type="Pfam" id="PF23230">
    <property type="entry name" value="zf-C2H2_13"/>
    <property type="match status" value="1"/>
</dbReference>
<dbReference type="InterPro" id="IPR056437">
    <property type="entry name" value="Znf-C2H2_ZNF598/HEL2"/>
</dbReference>
<keyword evidence="1" id="KW-0863">Zinc-finger</keyword>
<feature type="compositionally biased region" description="Polar residues" evidence="2">
    <location>
        <begin position="380"/>
        <end position="391"/>
    </location>
</feature>
<evidence type="ECO:0000256" key="1">
    <source>
        <dbReference type="PROSITE-ProRule" id="PRU00175"/>
    </source>
</evidence>
<feature type="compositionally biased region" description="Polar residues" evidence="2">
    <location>
        <begin position="531"/>
        <end position="545"/>
    </location>
</feature>
<dbReference type="InterPro" id="IPR044288">
    <property type="entry name" value="ZNF598/HEL2"/>
</dbReference>
<dbReference type="EMBL" id="HACM01009972">
    <property type="protein sequence ID" value="CRZ10414.1"/>
    <property type="molecule type" value="Transcribed_RNA"/>
</dbReference>
<dbReference type="PROSITE" id="PS00028">
    <property type="entry name" value="ZINC_FINGER_C2H2_1"/>
    <property type="match status" value="1"/>
</dbReference>
<evidence type="ECO:0000313" key="4">
    <source>
        <dbReference type="EMBL" id="CRZ10414.1"/>
    </source>
</evidence>
<dbReference type="GO" id="GO:0043022">
    <property type="term" value="F:ribosome binding"/>
    <property type="evidence" value="ECO:0007669"/>
    <property type="project" value="TreeGrafter"/>
</dbReference>
<accession>A0A0H5RNX3</accession>
<dbReference type="SUPFAM" id="SSF57850">
    <property type="entry name" value="RING/U-box"/>
    <property type="match status" value="1"/>
</dbReference>
<organism evidence="4">
    <name type="scientific">Spongospora subterranea</name>
    <dbReference type="NCBI Taxonomy" id="70186"/>
    <lineage>
        <taxon>Eukaryota</taxon>
        <taxon>Sar</taxon>
        <taxon>Rhizaria</taxon>
        <taxon>Endomyxa</taxon>
        <taxon>Phytomyxea</taxon>
        <taxon>Plasmodiophorida</taxon>
        <taxon>Plasmodiophoridae</taxon>
        <taxon>Spongospora</taxon>
    </lineage>
</organism>
<dbReference type="AlphaFoldDB" id="A0A0H5RNX3"/>